<name>A0A2P6VN21_9CHLO</name>
<dbReference type="EMBL" id="LHPF02000002">
    <property type="protein sequence ID" value="PSC75483.1"/>
    <property type="molecule type" value="Genomic_DNA"/>
</dbReference>
<dbReference type="InterPro" id="IPR039058">
    <property type="entry name" value="Yippee_fam"/>
</dbReference>
<feature type="region of interest" description="Disordered" evidence="1">
    <location>
        <begin position="126"/>
        <end position="154"/>
    </location>
</feature>
<organism evidence="3 4">
    <name type="scientific">Micractinium conductrix</name>
    <dbReference type="NCBI Taxonomy" id="554055"/>
    <lineage>
        <taxon>Eukaryota</taxon>
        <taxon>Viridiplantae</taxon>
        <taxon>Chlorophyta</taxon>
        <taxon>core chlorophytes</taxon>
        <taxon>Trebouxiophyceae</taxon>
        <taxon>Chlorellales</taxon>
        <taxon>Chlorellaceae</taxon>
        <taxon>Chlorella clade</taxon>
        <taxon>Micractinium</taxon>
    </lineage>
</organism>
<protein>
    <submittedName>
        <fullName evidence="3">Yippee-like 5</fullName>
    </submittedName>
</protein>
<evidence type="ECO:0000313" key="4">
    <source>
        <dbReference type="Proteomes" id="UP000239649"/>
    </source>
</evidence>
<dbReference type="Proteomes" id="UP000239649">
    <property type="component" value="Unassembled WGS sequence"/>
</dbReference>
<sequence length="154" mass="17173">MGRLFVEFVDDAVLAKYACCHCGCDIASEASLLWEGYMAQCTPALLFRCAVNLSPCSPKREETLSTGRYILVDVRCHVCCIRIGWRYLHAEREEQKYKENAVLLQQGLLERVNSMQALRRPALPRHFTAAHGQQAAPPSPPGPPSPPPQRQPLG</sequence>
<gene>
    <name evidence="3" type="ORF">C2E20_1168</name>
</gene>
<dbReference type="PROSITE" id="PS51792">
    <property type="entry name" value="YIPPEE"/>
    <property type="match status" value="1"/>
</dbReference>
<dbReference type="InterPro" id="IPR034751">
    <property type="entry name" value="Yippee"/>
</dbReference>
<accession>A0A2P6VN21</accession>
<dbReference type="STRING" id="554055.A0A2P6VN21"/>
<keyword evidence="4" id="KW-1185">Reference proteome</keyword>
<evidence type="ECO:0000256" key="1">
    <source>
        <dbReference type="SAM" id="MobiDB-lite"/>
    </source>
</evidence>
<feature type="compositionally biased region" description="Pro residues" evidence="1">
    <location>
        <begin position="137"/>
        <end position="154"/>
    </location>
</feature>
<comment type="caution">
    <text evidence="3">The sequence shown here is derived from an EMBL/GenBank/DDBJ whole genome shotgun (WGS) entry which is preliminary data.</text>
</comment>
<dbReference type="AlphaFoldDB" id="A0A2P6VN21"/>
<feature type="domain" description="Yippee" evidence="2">
    <location>
        <begin position="15"/>
        <end position="113"/>
    </location>
</feature>
<dbReference type="OrthoDB" id="565923at2759"/>
<reference evidence="3 4" key="1">
    <citation type="journal article" date="2018" name="Plant J.">
        <title>Genome sequences of Chlorella sorokiniana UTEX 1602 and Micractinium conductrix SAG 241.80: implications to maltose excretion by a green alga.</title>
        <authorList>
            <person name="Arriola M.B."/>
            <person name="Velmurugan N."/>
            <person name="Zhang Y."/>
            <person name="Plunkett M.H."/>
            <person name="Hondzo H."/>
            <person name="Barney B.M."/>
        </authorList>
    </citation>
    <scope>NUCLEOTIDE SEQUENCE [LARGE SCALE GENOMIC DNA]</scope>
    <source>
        <strain evidence="3 4">SAG 241.80</strain>
    </source>
</reference>
<evidence type="ECO:0000259" key="2">
    <source>
        <dbReference type="PROSITE" id="PS51792"/>
    </source>
</evidence>
<evidence type="ECO:0000313" key="3">
    <source>
        <dbReference type="EMBL" id="PSC75483.1"/>
    </source>
</evidence>
<dbReference type="PANTHER" id="PTHR13848">
    <property type="entry name" value="PROTEIN YIPPEE-LIKE CG15309-RELATED"/>
    <property type="match status" value="1"/>
</dbReference>
<proteinExistence type="predicted"/>